<dbReference type="PANTHER" id="PTHR45653">
    <property type="entry name" value="DEDICATOR OF CYTOKINESIS"/>
    <property type="match status" value="1"/>
</dbReference>
<feature type="region of interest" description="Disordered" evidence="3">
    <location>
        <begin position="1676"/>
        <end position="1712"/>
    </location>
</feature>
<dbReference type="Pfam" id="PF06920">
    <property type="entry name" value="DHR-2_Lobe_A"/>
    <property type="match status" value="1"/>
</dbReference>
<dbReference type="Pfam" id="PF14429">
    <property type="entry name" value="DOCK-C2"/>
    <property type="match status" value="1"/>
</dbReference>
<feature type="compositionally biased region" description="Polar residues" evidence="3">
    <location>
        <begin position="1696"/>
        <end position="1712"/>
    </location>
</feature>
<dbReference type="GO" id="GO:0031267">
    <property type="term" value="F:small GTPase binding"/>
    <property type="evidence" value="ECO:0007669"/>
    <property type="project" value="TreeGrafter"/>
</dbReference>
<feature type="compositionally biased region" description="Low complexity" evidence="3">
    <location>
        <begin position="1676"/>
        <end position="1690"/>
    </location>
</feature>
<dbReference type="InterPro" id="IPR056372">
    <property type="entry name" value="TPR_DOCK"/>
</dbReference>
<evidence type="ECO:0000259" key="5">
    <source>
        <dbReference type="PROSITE" id="PS51651"/>
    </source>
</evidence>
<reference evidence="7" key="1">
    <citation type="submission" date="2022-11" db="UniProtKB">
        <authorList>
            <consortium name="WormBaseParasite"/>
        </authorList>
    </citation>
    <scope>IDENTIFICATION</scope>
</reference>
<comment type="similarity">
    <text evidence="2">Belongs to the DOCK family.</text>
</comment>
<dbReference type="InterPro" id="IPR046769">
    <property type="entry name" value="DOCKER_Lobe_A"/>
</dbReference>
<dbReference type="InterPro" id="IPR027007">
    <property type="entry name" value="C2_DOCK-type_domain"/>
</dbReference>
<dbReference type="GO" id="GO:0016477">
    <property type="term" value="P:cell migration"/>
    <property type="evidence" value="ECO:0007669"/>
    <property type="project" value="TreeGrafter"/>
</dbReference>
<accession>A0A914LD15</accession>
<dbReference type="GO" id="GO:0007520">
    <property type="term" value="P:myoblast fusion"/>
    <property type="evidence" value="ECO:0007669"/>
    <property type="project" value="TreeGrafter"/>
</dbReference>
<dbReference type="PROSITE" id="PS51651">
    <property type="entry name" value="DOCKER"/>
    <property type="match status" value="1"/>
</dbReference>
<dbReference type="GO" id="GO:0007264">
    <property type="term" value="P:small GTPase-mediated signal transduction"/>
    <property type="evidence" value="ECO:0007669"/>
    <property type="project" value="InterPro"/>
</dbReference>
<dbReference type="Gene3D" id="1.25.40.410">
    <property type="match status" value="1"/>
</dbReference>
<dbReference type="InterPro" id="IPR027357">
    <property type="entry name" value="DOCKER_dom"/>
</dbReference>
<evidence type="ECO:0000256" key="1">
    <source>
        <dbReference type="ARBA" id="ARBA00022658"/>
    </source>
</evidence>
<dbReference type="GO" id="GO:0005085">
    <property type="term" value="F:guanyl-nucleotide exchange factor activity"/>
    <property type="evidence" value="ECO:0007669"/>
    <property type="project" value="UniProtKB-KW"/>
</dbReference>
<feature type="region of interest" description="Disordered" evidence="3">
    <location>
        <begin position="1601"/>
        <end position="1662"/>
    </location>
</feature>
<feature type="compositionally biased region" description="Low complexity" evidence="3">
    <location>
        <begin position="1636"/>
        <end position="1662"/>
    </location>
</feature>
<feature type="domain" description="C2 DOCK-type" evidence="4">
    <location>
        <begin position="116"/>
        <end position="324"/>
    </location>
</feature>
<evidence type="ECO:0000256" key="3">
    <source>
        <dbReference type="SAM" id="MobiDB-lite"/>
    </source>
</evidence>
<dbReference type="GO" id="GO:0005886">
    <property type="term" value="C:plasma membrane"/>
    <property type="evidence" value="ECO:0007669"/>
    <property type="project" value="TreeGrafter"/>
</dbReference>
<evidence type="ECO:0000313" key="6">
    <source>
        <dbReference type="Proteomes" id="UP000887563"/>
    </source>
</evidence>
<sequence>MTCLIIGPIGISVRGGDDVRQYYANGHTLLGELIKEMVDKEQREQTLILQRKETDLVLPSNNYQNNSSSITNTIKNEKIPIKLNIQLFNEFNSLISTSTNIQILRPLKLENEHFCRNELFIWLRDADFHGIARSEKSIEAVVSVVDDEGIFLPEAIEVITPEGSIRESSFRCRVWPSTDRPRFNELIKVLLPDQEAKNLHLQILFYNKSFVDRKSLYSTGGSYSTNSLNPKKENNTNGPFALSFLHLIRNYVLCNDDEDELFIYRIDRTKGGNSDGTKVLPLSVAYLSNTARRKEAQGITSNASDEQSLFSSKSRSSSVATLPSALDLTLIQQQLNQNSFSNGYILCERNTLHFQSFICSQLHCNNKLLIQILRWRDYCNKENQQINVLKQYLVEFSRSDLNSKNYLNEITKFCHNFLDSLFQIADEYLQLQVPVFEALIHLFSYNGDCPLIKEKLEEYIQRMFWPRAHEFLLENFIRCLKNDASFNNSNKKSSTSSISNLSSHHSFHSNTTLKTTSFTSFVKPETTEEEKHTNKQQDEHLICLFSSMEFIVKLAIASKNSKLLYVLPVDNSDESIDNSNDQQKFINYINSILKTLIQFVGGDENTDLNSIIETYQNPQILSNFNVITTTKMRKHRNVLLKYLPSLISTLLENCICASINLANFVKIIVSNVSASITSHYEELIPFLGTIINSELFSDFKSRYLLLEQFVDHLLSQIQPLSINRENNQKNILQRRASITAVFVEENSQSLGNQPEVVEISAKILTELIERLFPHQKGGNFGQIGTSSELELILQKTLRPIIQTMVTLLGDPQLQRPLHSLLLAILDKLSAHHFSKYFSKLEHALNKIDALSEMLHMFRDLLSRCPAPKEWSKIRLTQTKIFLKILRFSSAYLQHEFSSEINFSGQLWLECMYSCVAVIKWACLEKVFSRQKRDNRRSYLNRDYHNICKISVKILLSLWHSLSPDQKIQLMPEMISPLIELSLCNNSHIRLLITPIFFDILYTEYFIQNTKTLITPSEVVLRKTFFQKQTQQQNLNKSLFFEEFVKRLDIALDEAKDDFLFGEFKKTLNEIFDEKIITLESEEINAVNVVDSLASITRFFVKNINKLFDLYSSYLSVLNIQSQTQIETGLFCTVQLIEFYLEMGQNSLYLIYLYKLYDLNISAGNWVEAAITLQRHSSLLNWTNERPSKYLYGARKQNLVFTTQMALKEYICVEMAKLFEKGQHWELAIETNRELINVYETIFFDYIKLSELLKKNASLYEKIIKELRLECNYFLIAFYGKKCPSYLANKKFIFRGQPLESWATFKQRFLASFSDFKFIESMEITSEELQKSEDKLVQIVTVTPIPSPFYSELLLSPSRLTSWYYKYHKIQRFQLIRREFKTNTKWTELEDNETMRLWLHKKIFTTQRPLPNLLNFAQIINEQELPPSHPVEVAIERVKEANDKLADLSSRVAEGFVSEFHMNLGGMIRGIVQADVGGGIKNYQPFFTAQCRIHCSEEENRCIENLISLIFEQITLLEYSLFIHSNNTPTTTTNSSSSNAASFHNSLVASFNSYKCQIETQFGKTSKSLLPEGASIYSKIDQHEIMGKLPSNVVVNNNASNSSFLSPPSTINNSPTATRAFRSHSVSEFQNSQNEGNLSTRNSQISSSSSTNSGSGSSNFFKNSPLGTAGNLIKSLQAKSKQKQQKNLAALNKRRNTSTTFSTKTDQNQTTSKSPQFLRLFSQKQNQKQQISSSTTFNLNTRISDCSLENFCFPMDTNAPPLPPRQSSFHSDVLICTKMKGGNI</sequence>
<dbReference type="GO" id="GO:0005737">
    <property type="term" value="C:cytoplasm"/>
    <property type="evidence" value="ECO:0007669"/>
    <property type="project" value="TreeGrafter"/>
</dbReference>
<dbReference type="PROSITE" id="PS51650">
    <property type="entry name" value="C2_DOCK"/>
    <property type="match status" value="1"/>
</dbReference>
<proteinExistence type="inferred from homology"/>
<dbReference type="WBParaSite" id="Minc3s00416g11950">
    <property type="protein sequence ID" value="Minc3s00416g11950"/>
    <property type="gene ID" value="Minc3s00416g11950"/>
</dbReference>
<dbReference type="PANTHER" id="PTHR45653:SF10">
    <property type="entry name" value="MYOBLAST CITY, ISOFORM B"/>
    <property type="match status" value="1"/>
</dbReference>
<feature type="domain" description="DOCKER" evidence="5">
    <location>
        <begin position="1139"/>
        <end position="1566"/>
    </location>
</feature>
<dbReference type="InterPro" id="IPR043161">
    <property type="entry name" value="DOCK_C_lobe_A"/>
</dbReference>
<dbReference type="InterPro" id="IPR026791">
    <property type="entry name" value="DOCK"/>
</dbReference>
<keyword evidence="6" id="KW-1185">Reference proteome</keyword>
<name>A0A914LD15_MELIC</name>
<protein>
    <submittedName>
        <fullName evidence="7">DOCKER domain-containing protein</fullName>
    </submittedName>
</protein>
<evidence type="ECO:0000259" key="4">
    <source>
        <dbReference type="PROSITE" id="PS51650"/>
    </source>
</evidence>
<dbReference type="Gene3D" id="2.60.40.150">
    <property type="entry name" value="C2 domain"/>
    <property type="match status" value="1"/>
</dbReference>
<evidence type="ECO:0000313" key="7">
    <source>
        <dbReference type="WBParaSite" id="Minc3s00416g11950"/>
    </source>
</evidence>
<feature type="compositionally biased region" description="Polar residues" evidence="3">
    <location>
        <begin position="1623"/>
        <end position="1635"/>
    </location>
</feature>
<dbReference type="InterPro" id="IPR043162">
    <property type="entry name" value="DOCK_C_lobe_C"/>
</dbReference>
<dbReference type="InterPro" id="IPR035892">
    <property type="entry name" value="C2_domain_sf"/>
</dbReference>
<dbReference type="Proteomes" id="UP000887563">
    <property type="component" value="Unplaced"/>
</dbReference>
<keyword evidence="1" id="KW-0344">Guanine-nucleotide releasing factor</keyword>
<dbReference type="Pfam" id="PF23554">
    <property type="entry name" value="TPR_DOCK"/>
    <property type="match status" value="1"/>
</dbReference>
<organism evidence="6 7">
    <name type="scientific">Meloidogyne incognita</name>
    <name type="common">Southern root-knot nematode worm</name>
    <name type="synonym">Oxyuris incognita</name>
    <dbReference type="NCBI Taxonomy" id="6306"/>
    <lineage>
        <taxon>Eukaryota</taxon>
        <taxon>Metazoa</taxon>
        <taxon>Ecdysozoa</taxon>
        <taxon>Nematoda</taxon>
        <taxon>Chromadorea</taxon>
        <taxon>Rhabditida</taxon>
        <taxon>Tylenchina</taxon>
        <taxon>Tylenchomorpha</taxon>
        <taxon>Tylenchoidea</taxon>
        <taxon>Meloidogynidae</taxon>
        <taxon>Meloidogyninae</taxon>
        <taxon>Meloidogyne</taxon>
        <taxon>Meloidogyne incognita group</taxon>
    </lineage>
</organism>
<evidence type="ECO:0000256" key="2">
    <source>
        <dbReference type="PROSITE-ProRule" id="PRU00983"/>
    </source>
</evidence>
<dbReference type="CDD" id="cd11684">
    <property type="entry name" value="DHR2_DOCK"/>
    <property type="match status" value="1"/>
</dbReference>
<dbReference type="Gene3D" id="1.20.58.740">
    <property type="match status" value="1"/>
</dbReference>